<accession>C4ZK93</accession>
<dbReference type="InterPro" id="IPR004360">
    <property type="entry name" value="Glyas_Fos-R_dOase_dom"/>
</dbReference>
<dbReference type="EMBL" id="CP001281">
    <property type="protein sequence ID" value="ACK53941.1"/>
    <property type="molecule type" value="Genomic_DNA"/>
</dbReference>
<dbReference type="PANTHER" id="PTHR46036:SF5">
    <property type="entry name" value="LACTOYLGLUTATHIONE LYASE"/>
    <property type="match status" value="1"/>
</dbReference>
<dbReference type="AlphaFoldDB" id="C4ZK93"/>
<evidence type="ECO:0000256" key="3">
    <source>
        <dbReference type="ARBA" id="ARBA00012081"/>
    </source>
</evidence>
<evidence type="ECO:0000256" key="1">
    <source>
        <dbReference type="ARBA" id="ARBA00005008"/>
    </source>
</evidence>
<evidence type="ECO:0000256" key="9">
    <source>
        <dbReference type="RuleBase" id="RU361179"/>
    </source>
</evidence>
<organism evidence="11 12">
    <name type="scientific">Thauera aminoaromatica</name>
    <dbReference type="NCBI Taxonomy" id="164330"/>
    <lineage>
        <taxon>Bacteria</taxon>
        <taxon>Pseudomonadati</taxon>
        <taxon>Pseudomonadota</taxon>
        <taxon>Betaproteobacteria</taxon>
        <taxon>Rhodocyclales</taxon>
        <taxon>Zoogloeaceae</taxon>
        <taxon>Thauera</taxon>
    </lineage>
</organism>
<evidence type="ECO:0000256" key="4">
    <source>
        <dbReference type="ARBA" id="ARBA00022723"/>
    </source>
</evidence>
<keyword evidence="9" id="KW-0533">Nickel</keyword>
<reference evidence="12" key="1">
    <citation type="submission" date="2009-05" db="EMBL/GenBank/DDBJ databases">
        <title>Complete sequence of chromosome of Thauera sp. MZ1T.</title>
        <authorList>
            <consortium name="US DOE Joint Genome Institute"/>
            <person name="Lucas S."/>
            <person name="Copeland A."/>
            <person name="Lapidus A."/>
            <person name="Glavina del Rio T."/>
            <person name="Dalin E."/>
            <person name="Tice H."/>
            <person name="Bruce D."/>
            <person name="Goodwin L."/>
            <person name="Pitluck S."/>
            <person name="Sims D."/>
            <person name="Brettin T."/>
            <person name="Detter J.C."/>
            <person name="Han C."/>
            <person name="Larimer F."/>
            <person name="Land M."/>
            <person name="Hauser L."/>
            <person name="Kyrpides N."/>
            <person name="Mikhailova N."/>
            <person name="Sayler G.S."/>
        </authorList>
    </citation>
    <scope>NUCLEOTIDE SEQUENCE [LARGE SCALE GENOMIC DNA]</scope>
    <source>
        <strain evidence="12">MZ1T</strain>
    </source>
</reference>
<dbReference type="SUPFAM" id="SSF54593">
    <property type="entry name" value="Glyoxalase/Bleomycin resistance protein/Dihydroxybiphenyl dioxygenase"/>
    <property type="match status" value="1"/>
</dbReference>
<evidence type="ECO:0000256" key="7">
    <source>
        <dbReference type="PIRSR" id="PIRSR604361-1"/>
    </source>
</evidence>
<dbReference type="Pfam" id="PF00903">
    <property type="entry name" value="Glyoxalase"/>
    <property type="match status" value="1"/>
</dbReference>
<evidence type="ECO:0000256" key="6">
    <source>
        <dbReference type="ARBA" id="ARBA00048273"/>
    </source>
</evidence>
<dbReference type="InterPro" id="IPR029068">
    <property type="entry name" value="Glyas_Bleomycin-R_OHBP_Dase"/>
</dbReference>
<feature type="domain" description="VOC" evidence="10">
    <location>
        <begin position="2"/>
        <end position="126"/>
    </location>
</feature>
<evidence type="ECO:0000313" key="12">
    <source>
        <dbReference type="Proteomes" id="UP000002186"/>
    </source>
</evidence>
<gene>
    <name evidence="11" type="ordered locus">Tmz1t_1182</name>
</gene>
<comment type="catalytic activity">
    <reaction evidence="6 9">
        <text>(R)-S-lactoylglutathione = methylglyoxal + glutathione</text>
        <dbReference type="Rhea" id="RHEA:19069"/>
        <dbReference type="ChEBI" id="CHEBI:17158"/>
        <dbReference type="ChEBI" id="CHEBI:57474"/>
        <dbReference type="ChEBI" id="CHEBI:57925"/>
        <dbReference type="EC" id="4.4.1.5"/>
    </reaction>
</comment>
<dbReference type="InterPro" id="IPR018146">
    <property type="entry name" value="Glyoxalase_1_CS"/>
</dbReference>
<dbReference type="PROSITE" id="PS51819">
    <property type="entry name" value="VOC"/>
    <property type="match status" value="1"/>
</dbReference>
<evidence type="ECO:0000256" key="5">
    <source>
        <dbReference type="ARBA" id="ARBA00023239"/>
    </source>
</evidence>
<dbReference type="HOGENOM" id="CLU_046006_8_1_4"/>
<dbReference type="Proteomes" id="UP000002186">
    <property type="component" value="Chromosome"/>
</dbReference>
<dbReference type="CDD" id="cd16358">
    <property type="entry name" value="GlxI_Ni"/>
    <property type="match status" value="1"/>
</dbReference>
<comment type="pathway">
    <text evidence="1 9">Secondary metabolite metabolism; methylglyoxal degradation; (R)-lactate from methylglyoxal: step 1/2.</text>
</comment>
<evidence type="ECO:0000313" key="11">
    <source>
        <dbReference type="EMBL" id="ACK53941.1"/>
    </source>
</evidence>
<sequence length="128" mass="14362">MRILHTMLRVGDLERSLAFYTEVLGMRLLRRQDYPDGKFTLAFVGYQDEAHGAVLELTHNWGVDKYELGTAYGHIALEVADAKKACDDIRARGGKVVREAGPMKHGITVIAFVEDPDGYKVELIERKG</sequence>
<dbReference type="RefSeq" id="WP_004302445.1">
    <property type="nucleotide sequence ID" value="NC_011662.2"/>
</dbReference>
<dbReference type="InterPro" id="IPR004361">
    <property type="entry name" value="Glyoxalase_1"/>
</dbReference>
<comment type="cofactor">
    <cofactor evidence="8">
        <name>Zn(2+)</name>
        <dbReference type="ChEBI" id="CHEBI:29105"/>
    </cofactor>
    <text evidence="8">Binds 1 zinc ion per subunit. In the homodimer, two zinc ions are bound between subunits.</text>
</comment>
<reference evidence="11 12" key="2">
    <citation type="journal article" date="2012" name="Stand. Genomic Sci.">
        <title>Complete genome sequence of Thauera aminoaromatica strain MZ1T.</title>
        <authorList>
            <person name="Jiang K."/>
            <person name="Sanseverino J."/>
            <person name="Chauhan A."/>
            <person name="Lucas S."/>
            <person name="Copeland A."/>
            <person name="Lapidus A."/>
            <person name="Del Rio T.G."/>
            <person name="Dalin E."/>
            <person name="Tice H."/>
            <person name="Bruce D."/>
            <person name="Goodwin L."/>
            <person name="Pitluck S."/>
            <person name="Sims D."/>
            <person name="Brettin T."/>
            <person name="Detter J.C."/>
            <person name="Han C."/>
            <person name="Chang Y.J."/>
            <person name="Larimer F."/>
            <person name="Land M."/>
            <person name="Hauser L."/>
            <person name="Kyrpides N.C."/>
            <person name="Mikhailova N."/>
            <person name="Moser S."/>
            <person name="Jegier P."/>
            <person name="Close D."/>
            <person name="Debruyn J.M."/>
            <person name="Wang Y."/>
            <person name="Layton A.C."/>
            <person name="Allen M.S."/>
            <person name="Sayler G.S."/>
        </authorList>
    </citation>
    <scope>NUCLEOTIDE SEQUENCE [LARGE SCALE GENOMIC DNA]</scope>
    <source>
        <strain evidence="11 12">MZ1T</strain>
    </source>
</reference>
<dbReference type="eggNOG" id="COG0346">
    <property type="taxonomic scope" value="Bacteria"/>
</dbReference>
<evidence type="ECO:0000256" key="8">
    <source>
        <dbReference type="PIRSR" id="PIRSR604361-3"/>
    </source>
</evidence>
<dbReference type="OrthoDB" id="9789841at2"/>
<dbReference type="PANTHER" id="PTHR46036">
    <property type="entry name" value="LACTOYLGLUTATHIONE LYASE"/>
    <property type="match status" value="1"/>
</dbReference>
<dbReference type="Gene3D" id="3.10.180.10">
    <property type="entry name" value="2,3-Dihydroxybiphenyl 1,2-Dioxygenase, domain 1"/>
    <property type="match status" value="1"/>
</dbReference>
<feature type="active site" description="Proton donor/acceptor" evidence="7">
    <location>
        <position position="122"/>
    </location>
</feature>
<dbReference type="GO" id="GO:0005737">
    <property type="term" value="C:cytoplasm"/>
    <property type="evidence" value="ECO:0007669"/>
    <property type="project" value="TreeGrafter"/>
</dbReference>
<comment type="similarity">
    <text evidence="2 9">Belongs to the glyoxalase I family.</text>
</comment>
<keyword evidence="8" id="KW-0862">Zinc</keyword>
<dbReference type="STRING" id="85643.Tmz1t_1182"/>
<dbReference type="PROSITE" id="PS00935">
    <property type="entry name" value="GLYOXALASE_I_2"/>
    <property type="match status" value="1"/>
</dbReference>
<keyword evidence="4 8" id="KW-0479">Metal-binding</keyword>
<keyword evidence="12" id="KW-1185">Reference proteome</keyword>
<name>C4ZK93_THASP</name>
<dbReference type="PROSITE" id="PS00934">
    <property type="entry name" value="GLYOXALASE_I_1"/>
    <property type="match status" value="1"/>
</dbReference>
<dbReference type="GO" id="GO:0004462">
    <property type="term" value="F:lactoylglutathione lyase activity"/>
    <property type="evidence" value="ECO:0007669"/>
    <property type="project" value="UniProtKB-UniRule"/>
</dbReference>
<comment type="function">
    <text evidence="9">Catalyzes the conversion of hemimercaptal, formed from methylglyoxal and glutathione, to S-lactoylglutathione.</text>
</comment>
<dbReference type="NCBIfam" id="TIGR00068">
    <property type="entry name" value="glyox_I"/>
    <property type="match status" value="1"/>
</dbReference>
<evidence type="ECO:0000259" key="10">
    <source>
        <dbReference type="PROSITE" id="PS51819"/>
    </source>
</evidence>
<dbReference type="KEGG" id="tmz:Tmz1t_1182"/>
<dbReference type="GO" id="GO:0046872">
    <property type="term" value="F:metal ion binding"/>
    <property type="evidence" value="ECO:0007669"/>
    <property type="project" value="UniProtKB-UniRule"/>
</dbReference>
<feature type="binding site" evidence="8">
    <location>
        <position position="74"/>
    </location>
    <ligand>
        <name>Zn(2+)</name>
        <dbReference type="ChEBI" id="CHEBI:29105"/>
        <note>ligand shared between dimeric partners</note>
    </ligand>
</feature>
<protein>
    <recommendedName>
        <fullName evidence="3 9">Lactoylglutathione lyase</fullName>
        <ecNumber evidence="3 9">4.4.1.5</ecNumber>
    </recommendedName>
    <alternativeName>
        <fullName evidence="9">Glyoxalase I</fullName>
    </alternativeName>
</protein>
<dbReference type="EC" id="4.4.1.5" evidence="3 9"/>
<feature type="binding site" evidence="8">
    <location>
        <position position="122"/>
    </location>
    <ligand>
        <name>Zn(2+)</name>
        <dbReference type="ChEBI" id="CHEBI:29105"/>
        <note>ligand shared between dimeric partners</note>
    </ligand>
</feature>
<keyword evidence="5 9" id="KW-0456">Lyase</keyword>
<dbReference type="InterPro" id="IPR037523">
    <property type="entry name" value="VOC_core"/>
</dbReference>
<dbReference type="GO" id="GO:0019243">
    <property type="term" value="P:methylglyoxal catabolic process to D-lactate via S-lactoyl-glutathione"/>
    <property type="evidence" value="ECO:0007669"/>
    <property type="project" value="TreeGrafter"/>
</dbReference>
<proteinExistence type="inferred from homology"/>
<dbReference type="UniPathway" id="UPA00619">
    <property type="reaction ID" value="UER00675"/>
</dbReference>
<feature type="binding site" evidence="8">
    <location>
        <position position="56"/>
    </location>
    <ligand>
        <name>Zn(2+)</name>
        <dbReference type="ChEBI" id="CHEBI:29105"/>
        <note>ligand shared between dimeric partners</note>
    </ligand>
</feature>
<comment type="cofactor">
    <cofactor evidence="9">
        <name>Ni(2+)</name>
        <dbReference type="ChEBI" id="CHEBI:49786"/>
    </cofactor>
    <text evidence="9">Binds 1 nickel ion per subunit.</text>
</comment>
<evidence type="ECO:0000256" key="2">
    <source>
        <dbReference type="ARBA" id="ARBA00010363"/>
    </source>
</evidence>